<protein>
    <submittedName>
        <fullName evidence="1">Uncharacterized protein</fullName>
    </submittedName>
</protein>
<name>A0ACB9DKM5_ARCLA</name>
<proteinExistence type="predicted"/>
<dbReference type="Proteomes" id="UP001055879">
    <property type="component" value="Linkage Group LG03"/>
</dbReference>
<reference evidence="2" key="1">
    <citation type="journal article" date="2022" name="Mol. Ecol. Resour.">
        <title>The genomes of chicory, endive, great burdock and yacon provide insights into Asteraceae palaeo-polyploidization history and plant inulin production.</title>
        <authorList>
            <person name="Fan W."/>
            <person name="Wang S."/>
            <person name="Wang H."/>
            <person name="Wang A."/>
            <person name="Jiang F."/>
            <person name="Liu H."/>
            <person name="Zhao H."/>
            <person name="Xu D."/>
            <person name="Zhang Y."/>
        </authorList>
    </citation>
    <scope>NUCLEOTIDE SEQUENCE [LARGE SCALE GENOMIC DNA]</scope>
    <source>
        <strain evidence="2">cv. Niubang</strain>
    </source>
</reference>
<reference evidence="1 2" key="2">
    <citation type="journal article" date="2022" name="Mol. Ecol. Resour.">
        <title>The genomes of chicory, endive, great burdock and yacon provide insights into Asteraceae paleo-polyploidization history and plant inulin production.</title>
        <authorList>
            <person name="Fan W."/>
            <person name="Wang S."/>
            <person name="Wang H."/>
            <person name="Wang A."/>
            <person name="Jiang F."/>
            <person name="Liu H."/>
            <person name="Zhao H."/>
            <person name="Xu D."/>
            <person name="Zhang Y."/>
        </authorList>
    </citation>
    <scope>NUCLEOTIDE SEQUENCE [LARGE SCALE GENOMIC DNA]</scope>
    <source>
        <strain evidence="2">cv. Niubang</strain>
    </source>
</reference>
<evidence type="ECO:0000313" key="2">
    <source>
        <dbReference type="Proteomes" id="UP001055879"/>
    </source>
</evidence>
<gene>
    <name evidence="1" type="ORF">L6452_09493</name>
</gene>
<accession>A0ACB9DKM5</accession>
<dbReference type="EMBL" id="CM042049">
    <property type="protein sequence ID" value="KAI3747050.1"/>
    <property type="molecule type" value="Genomic_DNA"/>
</dbReference>
<comment type="caution">
    <text evidence="1">The sequence shown here is derived from an EMBL/GenBank/DDBJ whole genome shotgun (WGS) entry which is preliminary data.</text>
</comment>
<evidence type="ECO:0000313" key="1">
    <source>
        <dbReference type="EMBL" id="KAI3747050.1"/>
    </source>
</evidence>
<keyword evidence="2" id="KW-1185">Reference proteome</keyword>
<organism evidence="1 2">
    <name type="scientific">Arctium lappa</name>
    <name type="common">Greater burdock</name>
    <name type="synonym">Lappa major</name>
    <dbReference type="NCBI Taxonomy" id="4217"/>
    <lineage>
        <taxon>Eukaryota</taxon>
        <taxon>Viridiplantae</taxon>
        <taxon>Streptophyta</taxon>
        <taxon>Embryophyta</taxon>
        <taxon>Tracheophyta</taxon>
        <taxon>Spermatophyta</taxon>
        <taxon>Magnoliopsida</taxon>
        <taxon>eudicotyledons</taxon>
        <taxon>Gunneridae</taxon>
        <taxon>Pentapetalae</taxon>
        <taxon>asterids</taxon>
        <taxon>campanulids</taxon>
        <taxon>Asterales</taxon>
        <taxon>Asteraceae</taxon>
        <taxon>Carduoideae</taxon>
        <taxon>Cardueae</taxon>
        <taxon>Arctiinae</taxon>
        <taxon>Arctium</taxon>
    </lineage>
</organism>
<sequence length="84" mass="9055">MGIGQISVEVELSISSPPIFSGRTPSHTHTCSFSPFSPSPPRVYKSNLERESSKREKATVTLFCVCVILGFGLVMADMSISGSF</sequence>